<keyword evidence="3" id="KW-0238">DNA-binding</keyword>
<keyword evidence="1" id="KW-0663">Pyridoxal phosphate</keyword>
<dbReference type="SMART" id="SM00345">
    <property type="entry name" value="HTH_GNTR"/>
    <property type="match status" value="1"/>
</dbReference>
<dbReference type="RefSeq" id="WP_138253105.1">
    <property type="nucleotide sequence ID" value="NZ_VAVZ01000020.1"/>
</dbReference>
<dbReference type="InterPro" id="IPR000524">
    <property type="entry name" value="Tscrpt_reg_HTH_GntR"/>
</dbReference>
<gene>
    <name evidence="6" type="ORF">FEF26_08470</name>
</gene>
<sequence length="112" mass="11671">MAEYSAEQIAAHFRGLILSGRMGAGDRLPTVRQTARDLGVAVTTAAKAYRALESSGFVVTKGAAGTRVAAQPSVLPGVVLGHVRDAVAEAQKSGISESDLLNAVQAVWRDRP</sequence>
<evidence type="ECO:0000256" key="4">
    <source>
        <dbReference type="ARBA" id="ARBA00023163"/>
    </source>
</evidence>
<comment type="caution">
    <text evidence="6">The sequence shown here is derived from an EMBL/GenBank/DDBJ whole genome shotgun (WGS) entry which is preliminary data.</text>
</comment>
<organism evidence="6 7">
    <name type="scientific">Nesterenkonia salmonea</name>
    <dbReference type="NCBI Taxonomy" id="1804987"/>
    <lineage>
        <taxon>Bacteria</taxon>
        <taxon>Bacillati</taxon>
        <taxon>Actinomycetota</taxon>
        <taxon>Actinomycetes</taxon>
        <taxon>Micrococcales</taxon>
        <taxon>Micrococcaceae</taxon>
        <taxon>Nesterenkonia</taxon>
    </lineage>
</organism>
<dbReference type="GO" id="GO:0003700">
    <property type="term" value="F:DNA-binding transcription factor activity"/>
    <property type="evidence" value="ECO:0007669"/>
    <property type="project" value="InterPro"/>
</dbReference>
<protein>
    <submittedName>
        <fullName evidence="6">GntR family transcriptional regulator</fullName>
    </submittedName>
</protein>
<keyword evidence="4" id="KW-0804">Transcription</keyword>
<evidence type="ECO:0000256" key="3">
    <source>
        <dbReference type="ARBA" id="ARBA00023125"/>
    </source>
</evidence>
<evidence type="ECO:0000256" key="2">
    <source>
        <dbReference type="ARBA" id="ARBA00023015"/>
    </source>
</evidence>
<dbReference type="EMBL" id="VAVZ01000020">
    <property type="protein sequence ID" value="TLP97004.1"/>
    <property type="molecule type" value="Genomic_DNA"/>
</dbReference>
<dbReference type="SUPFAM" id="SSF46785">
    <property type="entry name" value="Winged helix' DNA-binding domain"/>
    <property type="match status" value="1"/>
</dbReference>
<dbReference type="CDD" id="cd07377">
    <property type="entry name" value="WHTH_GntR"/>
    <property type="match status" value="1"/>
</dbReference>
<evidence type="ECO:0000256" key="1">
    <source>
        <dbReference type="ARBA" id="ARBA00022898"/>
    </source>
</evidence>
<dbReference type="OrthoDB" id="4307011at2"/>
<accession>A0A5R9BCN7</accession>
<dbReference type="PANTHER" id="PTHR46577">
    <property type="entry name" value="HTH-TYPE TRANSCRIPTIONAL REGULATORY PROTEIN GABR"/>
    <property type="match status" value="1"/>
</dbReference>
<evidence type="ECO:0000313" key="6">
    <source>
        <dbReference type="EMBL" id="TLP97004.1"/>
    </source>
</evidence>
<dbReference type="Gene3D" id="1.10.10.10">
    <property type="entry name" value="Winged helix-like DNA-binding domain superfamily/Winged helix DNA-binding domain"/>
    <property type="match status" value="1"/>
</dbReference>
<name>A0A5R9BCN7_9MICC</name>
<dbReference type="PROSITE" id="PS50949">
    <property type="entry name" value="HTH_GNTR"/>
    <property type="match status" value="1"/>
</dbReference>
<dbReference type="InterPro" id="IPR036388">
    <property type="entry name" value="WH-like_DNA-bd_sf"/>
</dbReference>
<keyword evidence="7" id="KW-1185">Reference proteome</keyword>
<evidence type="ECO:0000259" key="5">
    <source>
        <dbReference type="PROSITE" id="PS50949"/>
    </source>
</evidence>
<dbReference type="InterPro" id="IPR036390">
    <property type="entry name" value="WH_DNA-bd_sf"/>
</dbReference>
<feature type="domain" description="HTH gntR-type" evidence="5">
    <location>
        <begin position="3"/>
        <end position="71"/>
    </location>
</feature>
<dbReference type="GO" id="GO:0003677">
    <property type="term" value="F:DNA binding"/>
    <property type="evidence" value="ECO:0007669"/>
    <property type="project" value="UniProtKB-KW"/>
</dbReference>
<evidence type="ECO:0000313" key="7">
    <source>
        <dbReference type="Proteomes" id="UP000310458"/>
    </source>
</evidence>
<dbReference type="PANTHER" id="PTHR46577:SF1">
    <property type="entry name" value="HTH-TYPE TRANSCRIPTIONAL REGULATORY PROTEIN GABR"/>
    <property type="match status" value="1"/>
</dbReference>
<dbReference type="Pfam" id="PF00392">
    <property type="entry name" value="GntR"/>
    <property type="match status" value="1"/>
</dbReference>
<dbReference type="Proteomes" id="UP000310458">
    <property type="component" value="Unassembled WGS sequence"/>
</dbReference>
<dbReference type="AlphaFoldDB" id="A0A5R9BCN7"/>
<reference evidence="6 7" key="1">
    <citation type="submission" date="2019-05" db="EMBL/GenBank/DDBJ databases">
        <title>Nesterenkonia sp. GY074 isolated from the Southern Atlantic Ocean.</title>
        <authorList>
            <person name="Zhang G."/>
        </authorList>
    </citation>
    <scope>NUCLEOTIDE SEQUENCE [LARGE SCALE GENOMIC DNA]</scope>
    <source>
        <strain evidence="6 7">GY074</strain>
    </source>
</reference>
<proteinExistence type="predicted"/>
<keyword evidence="2" id="KW-0805">Transcription regulation</keyword>
<dbReference type="InterPro" id="IPR051446">
    <property type="entry name" value="HTH_trans_reg/aminotransferase"/>
</dbReference>